<evidence type="ECO:0000256" key="2">
    <source>
        <dbReference type="ARBA" id="ARBA00006577"/>
    </source>
</evidence>
<accession>A0ABW7H1Z0</accession>
<organism evidence="9 10">
    <name type="scientific">Pelomonas baiyunensis</name>
    <dbReference type="NCBI Taxonomy" id="3299026"/>
    <lineage>
        <taxon>Bacteria</taxon>
        <taxon>Pseudomonadati</taxon>
        <taxon>Pseudomonadota</taxon>
        <taxon>Betaproteobacteria</taxon>
        <taxon>Burkholderiales</taxon>
        <taxon>Sphaerotilaceae</taxon>
        <taxon>Roseateles</taxon>
    </lineage>
</organism>
<dbReference type="PANTHER" id="PTHR43811:SF19">
    <property type="entry name" value="39 KDA FK506-BINDING NUCLEAR PROTEIN"/>
    <property type="match status" value="1"/>
</dbReference>
<gene>
    <name evidence="9" type="ORF">ACG01O_16585</name>
</gene>
<keyword evidence="7" id="KW-0732">Signal</keyword>
<comment type="similarity">
    <text evidence="2 6">Belongs to the FKBP-type PPIase family.</text>
</comment>
<evidence type="ECO:0000259" key="8">
    <source>
        <dbReference type="PROSITE" id="PS50059"/>
    </source>
</evidence>
<keyword evidence="4 5" id="KW-0413">Isomerase</keyword>
<evidence type="ECO:0000256" key="3">
    <source>
        <dbReference type="ARBA" id="ARBA00023110"/>
    </source>
</evidence>
<dbReference type="PROSITE" id="PS51257">
    <property type="entry name" value="PROKAR_LIPOPROTEIN"/>
    <property type="match status" value="1"/>
</dbReference>
<dbReference type="EMBL" id="JBIGIB010000004">
    <property type="protein sequence ID" value="MFG6468246.1"/>
    <property type="molecule type" value="Genomic_DNA"/>
</dbReference>
<evidence type="ECO:0000256" key="1">
    <source>
        <dbReference type="ARBA" id="ARBA00000971"/>
    </source>
</evidence>
<dbReference type="InterPro" id="IPR046357">
    <property type="entry name" value="PPIase_dom_sf"/>
</dbReference>
<evidence type="ECO:0000256" key="5">
    <source>
        <dbReference type="PROSITE-ProRule" id="PRU00277"/>
    </source>
</evidence>
<dbReference type="EC" id="5.2.1.8" evidence="6"/>
<dbReference type="SUPFAM" id="SSF54534">
    <property type="entry name" value="FKBP-like"/>
    <property type="match status" value="1"/>
</dbReference>
<feature type="domain" description="PPIase FKBP-type" evidence="8">
    <location>
        <begin position="67"/>
        <end position="158"/>
    </location>
</feature>
<dbReference type="GO" id="GO:0003755">
    <property type="term" value="F:peptidyl-prolyl cis-trans isomerase activity"/>
    <property type="evidence" value="ECO:0007669"/>
    <property type="project" value="UniProtKB-EC"/>
</dbReference>
<feature type="signal peptide" evidence="7">
    <location>
        <begin position="1"/>
        <end position="26"/>
    </location>
</feature>
<protein>
    <recommendedName>
        <fullName evidence="6">Peptidyl-prolyl cis-trans isomerase</fullName>
        <ecNumber evidence="6">5.2.1.8</ecNumber>
    </recommendedName>
</protein>
<dbReference type="Gene3D" id="3.10.50.40">
    <property type="match status" value="1"/>
</dbReference>
<evidence type="ECO:0000313" key="9">
    <source>
        <dbReference type="EMBL" id="MFG6468246.1"/>
    </source>
</evidence>
<comment type="catalytic activity">
    <reaction evidence="1 5 6">
        <text>[protein]-peptidylproline (omega=180) = [protein]-peptidylproline (omega=0)</text>
        <dbReference type="Rhea" id="RHEA:16237"/>
        <dbReference type="Rhea" id="RHEA-COMP:10747"/>
        <dbReference type="Rhea" id="RHEA-COMP:10748"/>
        <dbReference type="ChEBI" id="CHEBI:83833"/>
        <dbReference type="ChEBI" id="CHEBI:83834"/>
        <dbReference type="EC" id="5.2.1.8"/>
    </reaction>
</comment>
<reference evidence="9 10" key="1">
    <citation type="submission" date="2024-08" db="EMBL/GenBank/DDBJ databases">
        <authorList>
            <person name="Lu H."/>
        </authorList>
    </citation>
    <scope>NUCLEOTIDE SEQUENCE [LARGE SCALE GENOMIC DNA]</scope>
    <source>
        <strain evidence="9 10">BYS87W</strain>
    </source>
</reference>
<dbReference type="Pfam" id="PF00254">
    <property type="entry name" value="FKBP_C"/>
    <property type="match status" value="1"/>
</dbReference>
<dbReference type="RefSeq" id="WP_394386265.1">
    <property type="nucleotide sequence ID" value="NZ_JBIGIB010000004.1"/>
</dbReference>
<evidence type="ECO:0000313" key="10">
    <source>
        <dbReference type="Proteomes" id="UP001606303"/>
    </source>
</evidence>
<keyword evidence="3 5" id="KW-0697">Rotamase</keyword>
<dbReference type="PANTHER" id="PTHR43811">
    <property type="entry name" value="FKBP-TYPE PEPTIDYL-PROLYL CIS-TRANS ISOMERASE FKPA"/>
    <property type="match status" value="1"/>
</dbReference>
<evidence type="ECO:0000256" key="7">
    <source>
        <dbReference type="SAM" id="SignalP"/>
    </source>
</evidence>
<evidence type="ECO:0000256" key="4">
    <source>
        <dbReference type="ARBA" id="ARBA00023235"/>
    </source>
</evidence>
<evidence type="ECO:0000256" key="6">
    <source>
        <dbReference type="RuleBase" id="RU003915"/>
    </source>
</evidence>
<dbReference type="Proteomes" id="UP001606303">
    <property type="component" value="Unassembled WGS sequence"/>
</dbReference>
<keyword evidence="10" id="KW-1185">Reference proteome</keyword>
<dbReference type="InterPro" id="IPR001179">
    <property type="entry name" value="PPIase_FKBP_dom"/>
</dbReference>
<dbReference type="PROSITE" id="PS50059">
    <property type="entry name" value="FKBP_PPIASE"/>
    <property type="match status" value="1"/>
</dbReference>
<comment type="caution">
    <text evidence="9">The sequence shown here is derived from an EMBL/GenBank/DDBJ whole genome shotgun (WGS) entry which is preliminary data.</text>
</comment>
<sequence length="158" mass="15603">MSLFASRRSALLLAASALAATLGVTACGGGGSNSGTPSTGDGYGWSSVTALKVTDNVLGTGATAAAGSKATVTYSGYLYDVRVADTRGTKFDAGSFQFTLGTTPLQVITGFDQGVTGMKVGGKRTIVIPASLGYGASGYGTIPGGAALVFDVELTAVN</sequence>
<name>A0ABW7H1Z0_9BURK</name>
<proteinExistence type="inferred from homology"/>
<feature type="chain" id="PRO_5046716549" description="Peptidyl-prolyl cis-trans isomerase" evidence="7">
    <location>
        <begin position="27"/>
        <end position="158"/>
    </location>
</feature>